<evidence type="ECO:0000256" key="3">
    <source>
        <dbReference type="PIRSR" id="PIRSR600183-50"/>
    </source>
</evidence>
<dbReference type="PROSITE" id="PS00879">
    <property type="entry name" value="ODR_DC_2_2"/>
    <property type="match status" value="1"/>
</dbReference>
<dbReference type="SUPFAM" id="SSF51419">
    <property type="entry name" value="PLP-binding barrel"/>
    <property type="match status" value="1"/>
</dbReference>
<dbReference type="PRINTS" id="PR01179">
    <property type="entry name" value="ODADCRBXLASE"/>
</dbReference>
<sequence>MSGTTWIETFGSPLYVYELARVREAHEALRRALPEPSVVYYSLKANPHEALVQTLVGLGCHAEVSSTGELRAALDSGCLPQHVLYTGPGKTTAEIAFALRQGVIQFSVDSRHDMDKVLEEASRQRRQVRLVLRINPDEPVPDLPLTMTGVPSQFGFDASLLLEEGGAAQLDPGPWGAIVGFHIYMGTNLTTPESLLRMYAKTIELAHRLAAALRIELELLDLGGGFGHPFIKEGAPYDFSAIRGPLEANLEAYFPQWRQGRPAVAFESGRYLVGAAGTLYSTVQDVKMSKGQQFVILDAGIHHLGGMSGLGRLTRISAGLVKVSGDRTGAETATAVAGATGWTGPGGAARLPRPAPGTAQPSASEAMPKRQQLAAAGSPALHAEPPQESAAEVAGMLAHVVGPLCTPLDYLARNERVPLLEPGDIVAVPNAGAYGLTASLIGFLSRETPCELVVDEKGELSCSQLTLRRVKEEVRSYAR</sequence>
<dbReference type="GO" id="GO:0006596">
    <property type="term" value="P:polyamine biosynthetic process"/>
    <property type="evidence" value="ECO:0007669"/>
    <property type="project" value="InterPro"/>
</dbReference>
<dbReference type="InterPro" id="IPR029066">
    <property type="entry name" value="PLP-binding_barrel"/>
</dbReference>
<dbReference type="PRINTS" id="PR01182">
    <property type="entry name" value="ORNDCRBXLASE"/>
</dbReference>
<dbReference type="InterPro" id="IPR002433">
    <property type="entry name" value="Orn_de-COase"/>
</dbReference>
<dbReference type="InterPro" id="IPR022643">
    <property type="entry name" value="De-COase2_C"/>
</dbReference>
<dbReference type="EMBL" id="MYFO01000005">
    <property type="protein sequence ID" value="TFE90246.1"/>
    <property type="molecule type" value="Genomic_DNA"/>
</dbReference>
<dbReference type="InterPro" id="IPR022644">
    <property type="entry name" value="De-COase2_N"/>
</dbReference>
<evidence type="ECO:0000256" key="5">
    <source>
        <dbReference type="SAM" id="MobiDB-lite"/>
    </source>
</evidence>
<dbReference type="SUPFAM" id="SSF50621">
    <property type="entry name" value="Alanine racemase C-terminal domain-like"/>
    <property type="match status" value="2"/>
</dbReference>
<evidence type="ECO:0000256" key="2">
    <source>
        <dbReference type="ARBA" id="ARBA00022898"/>
    </source>
</evidence>
<keyword evidence="2 3" id="KW-0663">Pyridoxal phosphate</keyword>
<name>A0A4Y8Q7D0_9BACL</name>
<dbReference type="InterPro" id="IPR009006">
    <property type="entry name" value="Ala_racemase/Decarboxylase_C"/>
</dbReference>
<feature type="region of interest" description="Disordered" evidence="5">
    <location>
        <begin position="338"/>
        <end position="387"/>
    </location>
</feature>
<feature type="compositionally biased region" description="Low complexity" evidence="5">
    <location>
        <begin position="348"/>
        <end position="359"/>
    </location>
</feature>
<dbReference type="GO" id="GO:0008836">
    <property type="term" value="F:diaminopimelate decarboxylase activity"/>
    <property type="evidence" value="ECO:0007669"/>
    <property type="project" value="TreeGrafter"/>
</dbReference>
<comment type="caution">
    <text evidence="8">The sequence shown here is derived from an EMBL/GenBank/DDBJ whole genome shotgun (WGS) entry which is preliminary data.</text>
</comment>
<evidence type="ECO:0000256" key="4">
    <source>
        <dbReference type="RuleBase" id="RU003737"/>
    </source>
</evidence>
<dbReference type="OrthoDB" id="9802241at2"/>
<evidence type="ECO:0000256" key="1">
    <source>
        <dbReference type="ARBA" id="ARBA00001933"/>
    </source>
</evidence>
<dbReference type="Gene3D" id="2.40.37.10">
    <property type="entry name" value="Lyase, Ornithine Decarboxylase, Chain A, domain 1"/>
    <property type="match status" value="1"/>
</dbReference>
<feature type="active site" description="Proton donor" evidence="3">
    <location>
        <position position="405"/>
    </location>
</feature>
<keyword evidence="9" id="KW-1185">Reference proteome</keyword>
<feature type="domain" description="Orn/DAP/Arg decarboxylase 2 N-terminal" evidence="7">
    <location>
        <begin position="19"/>
        <end position="273"/>
    </location>
</feature>
<evidence type="ECO:0000313" key="8">
    <source>
        <dbReference type="EMBL" id="TFE90246.1"/>
    </source>
</evidence>
<dbReference type="Pfam" id="PF02784">
    <property type="entry name" value="Orn_Arg_deC_N"/>
    <property type="match status" value="1"/>
</dbReference>
<evidence type="ECO:0000313" key="9">
    <source>
        <dbReference type="Proteomes" id="UP000298246"/>
    </source>
</evidence>
<dbReference type="Proteomes" id="UP000298246">
    <property type="component" value="Unassembled WGS sequence"/>
</dbReference>
<dbReference type="RefSeq" id="WP_134750805.1">
    <property type="nucleotide sequence ID" value="NZ_MYFO02000001.1"/>
</dbReference>
<dbReference type="AlphaFoldDB" id="A0A4Y8Q7D0"/>
<accession>A0A4Y8Q7D0</accession>
<feature type="domain" description="Orn/DAP/Arg decarboxylase 2 C-terminal" evidence="6">
    <location>
        <begin position="391"/>
        <end position="432"/>
    </location>
</feature>
<dbReference type="InterPro" id="IPR000183">
    <property type="entry name" value="Orn/DAP/Arg_de-COase"/>
</dbReference>
<evidence type="ECO:0000259" key="6">
    <source>
        <dbReference type="Pfam" id="PF00278"/>
    </source>
</evidence>
<comment type="cofactor">
    <cofactor evidence="1 3">
        <name>pyridoxal 5'-phosphate</name>
        <dbReference type="ChEBI" id="CHEBI:597326"/>
    </cofactor>
</comment>
<feature type="modified residue" description="N6-(pyridoxal phosphate)lysine" evidence="3">
    <location>
        <position position="44"/>
    </location>
</feature>
<proteinExistence type="inferred from homology"/>
<protein>
    <recommendedName>
        <fullName evidence="10">Diaminopimelate decarboxylase</fullName>
    </recommendedName>
</protein>
<dbReference type="PANTHER" id="PTHR43727">
    <property type="entry name" value="DIAMINOPIMELATE DECARBOXYLASE"/>
    <property type="match status" value="1"/>
</dbReference>
<dbReference type="PANTHER" id="PTHR43727:SF3">
    <property type="entry name" value="GROUP IV DECARBOXYLASE"/>
    <property type="match status" value="1"/>
</dbReference>
<comment type="similarity">
    <text evidence="4">Belongs to the Orn/Lys/Arg decarboxylase class-II family.</text>
</comment>
<gene>
    <name evidence="8" type="ORF">B5M42_06155</name>
</gene>
<reference evidence="8 9" key="1">
    <citation type="submission" date="2017-03" db="EMBL/GenBank/DDBJ databases">
        <title>Isolation of Levoglucosan Utilizing Bacteria.</title>
        <authorList>
            <person name="Arya A.S."/>
        </authorList>
    </citation>
    <scope>NUCLEOTIDE SEQUENCE [LARGE SCALE GENOMIC DNA]</scope>
    <source>
        <strain evidence="8 9">MEC069</strain>
    </source>
</reference>
<dbReference type="InterPro" id="IPR022657">
    <property type="entry name" value="De-COase2_CS"/>
</dbReference>
<organism evidence="8 9">
    <name type="scientific">Paenibacillus athensensis</name>
    <dbReference type="NCBI Taxonomy" id="1967502"/>
    <lineage>
        <taxon>Bacteria</taxon>
        <taxon>Bacillati</taxon>
        <taxon>Bacillota</taxon>
        <taxon>Bacilli</taxon>
        <taxon>Bacillales</taxon>
        <taxon>Paenibacillaceae</taxon>
        <taxon>Paenibacillus</taxon>
    </lineage>
</organism>
<dbReference type="Pfam" id="PF00278">
    <property type="entry name" value="Orn_DAP_Arg_deC"/>
    <property type="match status" value="1"/>
</dbReference>
<evidence type="ECO:0008006" key="10">
    <source>
        <dbReference type="Google" id="ProtNLM"/>
    </source>
</evidence>
<dbReference type="Gene3D" id="3.20.20.10">
    <property type="entry name" value="Alanine racemase"/>
    <property type="match status" value="1"/>
</dbReference>
<evidence type="ECO:0000259" key="7">
    <source>
        <dbReference type="Pfam" id="PF02784"/>
    </source>
</evidence>
<dbReference type="GO" id="GO:0009089">
    <property type="term" value="P:lysine biosynthetic process via diaminopimelate"/>
    <property type="evidence" value="ECO:0007669"/>
    <property type="project" value="TreeGrafter"/>
</dbReference>